<feature type="transmembrane region" description="Helical" evidence="2">
    <location>
        <begin position="153"/>
        <end position="178"/>
    </location>
</feature>
<evidence type="ECO:0000256" key="2">
    <source>
        <dbReference type="SAM" id="Phobius"/>
    </source>
</evidence>
<evidence type="ECO:0000313" key="4">
    <source>
        <dbReference type="Proteomes" id="UP000625316"/>
    </source>
</evidence>
<keyword evidence="2" id="KW-0812">Transmembrane</keyword>
<dbReference type="AlphaFoldDB" id="A0A928VTQ7"/>
<dbReference type="Proteomes" id="UP000625316">
    <property type="component" value="Unassembled WGS sequence"/>
</dbReference>
<keyword evidence="2" id="KW-1133">Transmembrane helix</keyword>
<evidence type="ECO:0000256" key="1">
    <source>
        <dbReference type="SAM" id="MobiDB-lite"/>
    </source>
</evidence>
<proteinExistence type="predicted"/>
<name>A0A928VTQ7_9CYAN</name>
<organism evidence="3 4">
    <name type="scientific">Romeriopsis navalis LEGE 11480</name>
    <dbReference type="NCBI Taxonomy" id="2777977"/>
    <lineage>
        <taxon>Bacteria</taxon>
        <taxon>Bacillati</taxon>
        <taxon>Cyanobacteriota</taxon>
        <taxon>Cyanophyceae</taxon>
        <taxon>Leptolyngbyales</taxon>
        <taxon>Leptolyngbyaceae</taxon>
        <taxon>Romeriopsis</taxon>
        <taxon>Romeriopsis navalis</taxon>
    </lineage>
</organism>
<reference evidence="3" key="1">
    <citation type="submission" date="2020-10" db="EMBL/GenBank/DDBJ databases">
        <authorList>
            <person name="Castelo-Branco R."/>
            <person name="Eusebio N."/>
            <person name="Adriana R."/>
            <person name="Vieira A."/>
            <person name="Brugerolle De Fraissinette N."/>
            <person name="Rezende De Castro R."/>
            <person name="Schneider M.P."/>
            <person name="Vasconcelos V."/>
            <person name="Leao P.N."/>
        </authorList>
    </citation>
    <scope>NUCLEOTIDE SEQUENCE</scope>
    <source>
        <strain evidence="3">LEGE 11480</strain>
    </source>
</reference>
<evidence type="ECO:0000313" key="3">
    <source>
        <dbReference type="EMBL" id="MBE9032410.1"/>
    </source>
</evidence>
<sequence>MFRNQPPKKPNRGNHNASPSHDPDSTLASSNLAKSDGTHPIPPKTPFEQILAMLDDSAKLQLLRAMQAYHVDPDDGFSVILLSHATVAQSLLDAPAKIKAGVDQIFRQHLAAIDRYLSRVQEVTVKQTEASIAQSVARINQVYTQRQEMSGRAALAIPMLSIASVALVGFGAAGGWVFNQAQQSPIVPGKVSLTQRQVDDLRWLATSEAQLAKNLVKWNEGQIAACQKNQVALLDEGQVVVAGYGKVKSGACVLWVVPSDIRRFEVQ</sequence>
<dbReference type="RefSeq" id="WP_264327230.1">
    <property type="nucleotide sequence ID" value="NZ_JADEXQ010000103.1"/>
</dbReference>
<comment type="caution">
    <text evidence="3">The sequence shown here is derived from an EMBL/GenBank/DDBJ whole genome shotgun (WGS) entry which is preliminary data.</text>
</comment>
<keyword evidence="4" id="KW-1185">Reference proteome</keyword>
<dbReference type="InterPro" id="IPR046641">
    <property type="entry name" value="DUF6753"/>
</dbReference>
<accession>A0A928VTQ7</accession>
<keyword evidence="2" id="KW-0472">Membrane</keyword>
<gene>
    <name evidence="3" type="ORF">IQ266_21970</name>
</gene>
<dbReference type="Pfam" id="PF20538">
    <property type="entry name" value="DUF6753"/>
    <property type="match status" value="1"/>
</dbReference>
<dbReference type="EMBL" id="JADEXQ010000103">
    <property type="protein sequence ID" value="MBE9032410.1"/>
    <property type="molecule type" value="Genomic_DNA"/>
</dbReference>
<protein>
    <submittedName>
        <fullName evidence="3">Uncharacterized protein</fullName>
    </submittedName>
</protein>
<feature type="region of interest" description="Disordered" evidence="1">
    <location>
        <begin position="1"/>
        <end position="44"/>
    </location>
</feature>